<proteinExistence type="predicted"/>
<dbReference type="Pfam" id="PF00375">
    <property type="entry name" value="SDF"/>
    <property type="match status" value="1"/>
</dbReference>
<dbReference type="PANTHER" id="PTHR42865:SF7">
    <property type="entry name" value="PROTON_GLUTAMATE-ASPARTATE SYMPORTER"/>
    <property type="match status" value="1"/>
</dbReference>
<evidence type="ECO:0000256" key="3">
    <source>
        <dbReference type="ARBA" id="ARBA00022475"/>
    </source>
</evidence>
<feature type="transmembrane region" description="Helical" evidence="9">
    <location>
        <begin position="229"/>
        <end position="252"/>
    </location>
</feature>
<reference evidence="10 11" key="1">
    <citation type="submission" date="2018-11" db="EMBL/GenBank/DDBJ databases">
        <title>The draft genome sequence of Amphritea balenae JAMM 1525T.</title>
        <authorList>
            <person name="Fang Z."/>
            <person name="Zhang Y."/>
            <person name="Han X."/>
        </authorList>
    </citation>
    <scope>NUCLEOTIDE SEQUENCE [LARGE SCALE GENOMIC DNA]</scope>
    <source>
        <strain evidence="10 11">JAMM 1525</strain>
    </source>
</reference>
<feature type="transmembrane region" description="Helical" evidence="9">
    <location>
        <begin position="154"/>
        <end position="172"/>
    </location>
</feature>
<dbReference type="EMBL" id="RQXV01000003">
    <property type="protein sequence ID" value="RRC99929.1"/>
    <property type="molecule type" value="Genomic_DNA"/>
</dbReference>
<dbReference type="InterPro" id="IPR036458">
    <property type="entry name" value="Na:dicarbo_symporter_sf"/>
</dbReference>
<keyword evidence="4 9" id="KW-0812">Transmembrane</keyword>
<dbReference type="GO" id="GO:0006835">
    <property type="term" value="P:dicarboxylic acid transport"/>
    <property type="evidence" value="ECO:0007669"/>
    <property type="project" value="TreeGrafter"/>
</dbReference>
<feature type="transmembrane region" description="Helical" evidence="9">
    <location>
        <begin position="199"/>
        <end position="217"/>
    </location>
</feature>
<keyword evidence="6 9" id="KW-1133">Transmembrane helix</keyword>
<keyword evidence="11" id="KW-1185">Reference proteome</keyword>
<feature type="transmembrane region" description="Helical" evidence="9">
    <location>
        <begin position="19"/>
        <end position="38"/>
    </location>
</feature>
<evidence type="ECO:0000313" key="10">
    <source>
        <dbReference type="EMBL" id="RRC99929.1"/>
    </source>
</evidence>
<dbReference type="RefSeq" id="WP_124925399.1">
    <property type="nucleotide sequence ID" value="NZ_BMOH01000005.1"/>
</dbReference>
<dbReference type="GO" id="GO:0015293">
    <property type="term" value="F:symporter activity"/>
    <property type="evidence" value="ECO:0007669"/>
    <property type="project" value="UniProtKB-KW"/>
</dbReference>
<dbReference type="OrthoDB" id="9766690at2"/>
<dbReference type="InterPro" id="IPR018107">
    <property type="entry name" value="Na-dicarboxylate_symporter_CS"/>
</dbReference>
<evidence type="ECO:0000256" key="5">
    <source>
        <dbReference type="ARBA" id="ARBA00022847"/>
    </source>
</evidence>
<dbReference type="FunFam" id="1.10.3860.10:FF:000001">
    <property type="entry name" value="C4-dicarboxylate transport protein"/>
    <property type="match status" value="1"/>
</dbReference>
<dbReference type="PANTHER" id="PTHR42865">
    <property type="entry name" value="PROTON/GLUTAMATE-ASPARTATE SYMPORTER"/>
    <property type="match status" value="1"/>
</dbReference>
<name>A0A3P1SSB8_9GAMM</name>
<evidence type="ECO:0000256" key="9">
    <source>
        <dbReference type="SAM" id="Phobius"/>
    </source>
</evidence>
<dbReference type="PROSITE" id="PS00714">
    <property type="entry name" value="NA_DICARBOXYL_SYMP_2"/>
    <property type="match status" value="1"/>
</dbReference>
<dbReference type="PRINTS" id="PR00173">
    <property type="entry name" value="EDTRNSPORT"/>
</dbReference>
<evidence type="ECO:0000256" key="6">
    <source>
        <dbReference type="ARBA" id="ARBA00022989"/>
    </source>
</evidence>
<organism evidence="10 11">
    <name type="scientific">Amphritea balenae</name>
    <dbReference type="NCBI Taxonomy" id="452629"/>
    <lineage>
        <taxon>Bacteria</taxon>
        <taxon>Pseudomonadati</taxon>
        <taxon>Pseudomonadota</taxon>
        <taxon>Gammaproteobacteria</taxon>
        <taxon>Oceanospirillales</taxon>
        <taxon>Oceanospirillaceae</taxon>
        <taxon>Amphritea</taxon>
    </lineage>
</organism>
<evidence type="ECO:0000313" key="11">
    <source>
        <dbReference type="Proteomes" id="UP000267535"/>
    </source>
</evidence>
<dbReference type="InterPro" id="IPR001991">
    <property type="entry name" value="Na-dicarboxylate_symporter"/>
</dbReference>
<keyword evidence="3" id="KW-1003">Cell membrane</keyword>
<evidence type="ECO:0000256" key="4">
    <source>
        <dbReference type="ARBA" id="ARBA00022692"/>
    </source>
</evidence>
<accession>A0A3P1SSB8</accession>
<keyword evidence="2" id="KW-0813">Transport</keyword>
<feature type="transmembrane region" description="Helical" evidence="9">
    <location>
        <begin position="358"/>
        <end position="380"/>
    </location>
</feature>
<dbReference type="GO" id="GO:0005886">
    <property type="term" value="C:plasma membrane"/>
    <property type="evidence" value="ECO:0007669"/>
    <property type="project" value="UniProtKB-SubCell"/>
</dbReference>
<dbReference type="AlphaFoldDB" id="A0A3P1SSB8"/>
<dbReference type="Proteomes" id="UP000267535">
    <property type="component" value="Unassembled WGS sequence"/>
</dbReference>
<evidence type="ECO:0000256" key="7">
    <source>
        <dbReference type="ARBA" id="ARBA00023136"/>
    </source>
</evidence>
<evidence type="ECO:0000256" key="2">
    <source>
        <dbReference type="ARBA" id="ARBA00022448"/>
    </source>
</evidence>
<comment type="caution">
    <text evidence="10">The sequence shown here is derived from an EMBL/GenBank/DDBJ whole genome shotgun (WGS) entry which is preliminary data.</text>
</comment>
<feature type="transmembrane region" description="Helical" evidence="9">
    <location>
        <begin position="85"/>
        <end position="109"/>
    </location>
</feature>
<dbReference type="Gene3D" id="1.10.3860.10">
    <property type="entry name" value="Sodium:dicarboxylate symporter"/>
    <property type="match status" value="1"/>
</dbReference>
<evidence type="ECO:0000256" key="8">
    <source>
        <dbReference type="SAM" id="MobiDB-lite"/>
    </source>
</evidence>
<keyword evidence="7 9" id="KW-0472">Membrane</keyword>
<protein>
    <submittedName>
        <fullName evidence="10">Dicarboxylate/amino acid:cation symporter</fullName>
    </submittedName>
</protein>
<feature type="region of interest" description="Disordered" evidence="8">
    <location>
        <begin position="416"/>
        <end position="437"/>
    </location>
</feature>
<dbReference type="SUPFAM" id="SSF118215">
    <property type="entry name" value="Proton glutamate symport protein"/>
    <property type="match status" value="1"/>
</dbReference>
<comment type="subcellular location">
    <subcellularLocation>
        <location evidence="1">Cell membrane</location>
        <topology evidence="1">Multi-pass membrane protein</topology>
    </subcellularLocation>
</comment>
<keyword evidence="5" id="KW-0769">Symport</keyword>
<feature type="transmembrane region" description="Helical" evidence="9">
    <location>
        <begin position="50"/>
        <end position="73"/>
    </location>
</feature>
<sequence>MSITTSSAQQGGLWSNLALWKKILIGMIAGIIVGAIMGPDAEMLKPIGTLFINAIKMLIVPLVFCSLVVGVTAMQDSAKMGRMGLKSIVIYLMTTAVAITIGLGLGTLLEPGAGLNMVADANAAAVAKEAPSLVSTIINLIPKNPIEALAGGKILQIIVFALGLGIALNMIGEKGEPAVKIFNSLAEAMFKLTELVMKFAPYGIFALMAWVAGKYGMDVLLPLFKVIGAVYLGCVLHVLVVYTGAISFIAGLPPMQYLKGIINAQMMAFSSTSSSGTLPVSIRCARENLGVSKGTASFVLPLGATINMDGTALYQGVAALFVAQAFGIDLSTADYLTIIATATLASVGTAGVPGAGLIMLSLVLTTVGLPMEGLAIIAGIDRILDMARTSVNVSGDLMVSVLIGKSEGELDESIYNAHEPVTEPEAETDSITATRTA</sequence>
<evidence type="ECO:0000256" key="1">
    <source>
        <dbReference type="ARBA" id="ARBA00004651"/>
    </source>
</evidence>
<gene>
    <name evidence="10" type="ORF">EHS89_06830</name>
</gene>